<dbReference type="EMBL" id="CP016428">
    <property type="protein sequence ID" value="ANW00140.1"/>
    <property type="molecule type" value="Genomic_DNA"/>
</dbReference>
<reference evidence="1 2" key="1">
    <citation type="submission" date="2016-07" db="EMBL/GenBank/DDBJ databases">
        <title>Complete genome sequence of Bradyrhizobium icense LMTR 13T, a potential inoculant strain isolated from lima bean (Phaseolus lunatus) in Peru.</title>
        <authorList>
            <person name="Ormeno-Orrillo E."/>
            <person name="Duran D."/>
            <person name="Rogel M.A."/>
            <person name="Rey L."/>
            <person name="Imperial J."/>
            <person name="Ruiz-Argueso T."/>
            <person name="Martinez-Romero E."/>
        </authorList>
    </citation>
    <scope>NUCLEOTIDE SEQUENCE [LARGE SCALE GENOMIC DNA]</scope>
    <source>
        <strain evidence="1 2">LMTR 13</strain>
    </source>
</reference>
<dbReference type="Proteomes" id="UP000092839">
    <property type="component" value="Chromosome"/>
</dbReference>
<dbReference type="KEGG" id="bic:LMTR13_08040"/>
<name>A0A1B1UBI5_9BRAD</name>
<keyword evidence="2" id="KW-1185">Reference proteome</keyword>
<accession>A0A1B1UBI5</accession>
<dbReference type="AlphaFoldDB" id="A0A1B1UBI5"/>
<evidence type="ECO:0000313" key="1">
    <source>
        <dbReference type="EMBL" id="ANW00140.1"/>
    </source>
</evidence>
<dbReference type="STRING" id="1274631.LMTR13_08040"/>
<sequence>MRSDLVIPGAELDDVVVSYGLGMASPFEDLRQVATQLAGVLLLATAGSRAAAWGHPMLRLAEDMHQGAMERIRSATVPRGAAHHHYHLVKAGSLIGDALRSCKAARVLAADVDPALSSLRDGWEQLRLTAAALPGFEVIAFDRACCAEHVRMA</sequence>
<evidence type="ECO:0000313" key="2">
    <source>
        <dbReference type="Proteomes" id="UP000092839"/>
    </source>
</evidence>
<gene>
    <name evidence="1" type="ORF">LMTR13_08040</name>
</gene>
<organism evidence="1 2">
    <name type="scientific">Bradyrhizobium icense</name>
    <dbReference type="NCBI Taxonomy" id="1274631"/>
    <lineage>
        <taxon>Bacteria</taxon>
        <taxon>Pseudomonadati</taxon>
        <taxon>Pseudomonadota</taxon>
        <taxon>Alphaproteobacteria</taxon>
        <taxon>Hyphomicrobiales</taxon>
        <taxon>Nitrobacteraceae</taxon>
        <taxon>Bradyrhizobium</taxon>
    </lineage>
</organism>
<protein>
    <submittedName>
        <fullName evidence="1">Uncharacterized protein</fullName>
    </submittedName>
</protein>
<proteinExistence type="predicted"/>